<comment type="similarity">
    <text evidence="1 9 10">Belongs to the class-I aminoacyl-tRNA synthetase family.</text>
</comment>
<evidence type="ECO:0000256" key="7">
    <source>
        <dbReference type="ARBA" id="ARBA00023146"/>
    </source>
</evidence>
<dbReference type="FunFam" id="3.10.20.590:FF:000001">
    <property type="entry name" value="Leucine--tRNA ligase"/>
    <property type="match status" value="1"/>
</dbReference>
<dbReference type="HOGENOM" id="CLU_004427_0_0_5"/>
<name>E0TF97_PARBH</name>
<dbReference type="InterPro" id="IPR009008">
    <property type="entry name" value="Val/Leu/Ile-tRNA-synth_edit"/>
</dbReference>
<evidence type="ECO:0000313" key="16">
    <source>
        <dbReference type="Proteomes" id="UP000001302"/>
    </source>
</evidence>
<feature type="short sequence motif" description="'HIGH' region" evidence="9">
    <location>
        <begin position="41"/>
        <end position="51"/>
    </location>
</feature>
<gene>
    <name evidence="9" type="primary">leuS</name>
    <name evidence="15" type="ordered locus">PB2503_04702</name>
</gene>
<dbReference type="Gene3D" id="2.20.28.290">
    <property type="match status" value="1"/>
</dbReference>
<dbReference type="InterPro" id="IPR015413">
    <property type="entry name" value="Methionyl/Leucyl_tRNA_Synth"/>
</dbReference>
<evidence type="ECO:0000259" key="12">
    <source>
        <dbReference type="Pfam" id="PF08264"/>
    </source>
</evidence>
<dbReference type="InterPro" id="IPR014729">
    <property type="entry name" value="Rossmann-like_a/b/a_fold"/>
</dbReference>
<evidence type="ECO:0000256" key="3">
    <source>
        <dbReference type="ARBA" id="ARBA00022598"/>
    </source>
</evidence>
<feature type="short sequence motif" description="'KMSKS' region" evidence="9">
    <location>
        <begin position="627"/>
        <end position="631"/>
    </location>
</feature>
<dbReference type="OrthoDB" id="9810365at2"/>
<dbReference type="GO" id="GO:0005829">
    <property type="term" value="C:cytosol"/>
    <property type="evidence" value="ECO:0007669"/>
    <property type="project" value="TreeGrafter"/>
</dbReference>
<keyword evidence="7 9" id="KW-0030">Aminoacyl-tRNA synthetase</keyword>
<dbReference type="PANTHER" id="PTHR43740">
    <property type="entry name" value="LEUCYL-TRNA SYNTHETASE"/>
    <property type="match status" value="1"/>
</dbReference>
<accession>E0TF97</accession>
<dbReference type="FunFam" id="1.10.730.10:FF:000002">
    <property type="entry name" value="Leucine--tRNA ligase"/>
    <property type="match status" value="1"/>
</dbReference>
<dbReference type="CDD" id="cd07958">
    <property type="entry name" value="Anticodon_Ia_Leu_BEm"/>
    <property type="match status" value="1"/>
</dbReference>
<dbReference type="PANTHER" id="PTHR43740:SF2">
    <property type="entry name" value="LEUCINE--TRNA LIGASE, MITOCHONDRIAL"/>
    <property type="match status" value="1"/>
</dbReference>
<comment type="subcellular location">
    <subcellularLocation>
        <location evidence="9">Cytoplasm</location>
    </subcellularLocation>
</comment>
<proteinExistence type="inferred from homology"/>
<dbReference type="GO" id="GO:0005524">
    <property type="term" value="F:ATP binding"/>
    <property type="evidence" value="ECO:0007669"/>
    <property type="project" value="UniProtKB-UniRule"/>
</dbReference>
<dbReference type="KEGG" id="pbr:PB2503_04702"/>
<organism evidence="15 16">
    <name type="scientific">Parvularcula bermudensis (strain ATCC BAA-594 / HTCC2503 / KCTC 12087)</name>
    <dbReference type="NCBI Taxonomy" id="314260"/>
    <lineage>
        <taxon>Bacteria</taxon>
        <taxon>Pseudomonadati</taxon>
        <taxon>Pseudomonadota</taxon>
        <taxon>Alphaproteobacteria</taxon>
        <taxon>Parvularculales</taxon>
        <taxon>Parvularculaceae</taxon>
        <taxon>Parvularcula</taxon>
    </lineage>
</organism>
<dbReference type="Gene3D" id="1.10.730.10">
    <property type="entry name" value="Isoleucyl-tRNA Synthetase, Domain 1"/>
    <property type="match status" value="2"/>
</dbReference>
<dbReference type="STRING" id="314260.PB2503_04702"/>
<dbReference type="Pfam" id="PF09334">
    <property type="entry name" value="tRNA-synt_1g"/>
    <property type="match status" value="1"/>
</dbReference>
<dbReference type="InterPro" id="IPR001412">
    <property type="entry name" value="aa-tRNA-synth_I_CS"/>
</dbReference>
<dbReference type="InterPro" id="IPR025709">
    <property type="entry name" value="Leu_tRNA-synth_edit"/>
</dbReference>
<dbReference type="Proteomes" id="UP000001302">
    <property type="component" value="Chromosome"/>
</dbReference>
<dbReference type="InterPro" id="IPR002300">
    <property type="entry name" value="aa-tRNA-synth_Ia"/>
</dbReference>
<dbReference type="Pfam" id="PF08264">
    <property type="entry name" value="Anticodon_1"/>
    <property type="match status" value="1"/>
</dbReference>
<dbReference type="AlphaFoldDB" id="E0TF97"/>
<dbReference type="NCBIfam" id="TIGR00396">
    <property type="entry name" value="leuS_bact"/>
    <property type="match status" value="1"/>
</dbReference>
<evidence type="ECO:0000256" key="4">
    <source>
        <dbReference type="ARBA" id="ARBA00022741"/>
    </source>
</evidence>
<keyword evidence="3 9" id="KW-0436">Ligase</keyword>
<reference evidence="16" key="1">
    <citation type="submission" date="2010-08" db="EMBL/GenBank/DDBJ databases">
        <title>Genome sequence of Parvularcula bermudensis HTCC2503.</title>
        <authorList>
            <person name="Kang D.-M."/>
            <person name="Oh H.-M."/>
            <person name="Cho J.-C."/>
        </authorList>
    </citation>
    <scope>NUCLEOTIDE SEQUENCE [LARGE SCALE GENOMIC DNA]</scope>
    <source>
        <strain evidence="16">ATCC BAA-594 / HTCC2503 / KCTC 12087</strain>
    </source>
</reference>
<dbReference type="GO" id="GO:0006429">
    <property type="term" value="P:leucyl-tRNA aminoacylation"/>
    <property type="evidence" value="ECO:0007669"/>
    <property type="project" value="UniProtKB-UniRule"/>
</dbReference>
<keyword evidence="6 9" id="KW-0648">Protein biosynthesis</keyword>
<evidence type="ECO:0000256" key="5">
    <source>
        <dbReference type="ARBA" id="ARBA00022840"/>
    </source>
</evidence>
<sequence>MAQYDPRTIEAKWQAAWAKSNVFAASLSGDRPKSYILEMFPYPSGKIHIGHVRNYAMGDVLARYKRAKGYDVLHPMGFDAFGMPAENAAMATGKHPAEWTYANIAVMTDQLKRMGLGLDWDRSFATCDVDYYGHQQQLFLEFLAAGFLDRQEAQVNWDPVDQTVLANEQVIDGKGWRSGAPVERRTLNQWVFKITHRADDLLEALDDGRLDGWPAHVKEMQRNWIGRSEGLEMTFPLSPPAGGDDDMPFAGLTVYTTRPDTLFGASFLGVAPDHPLAAHFAETDGALAAFIAECQAAGTSEEAIETAEKRGYRLPITGKHPFDGRELPVFVANFILMQYGTGAIFACPAHDQRDLDFARKYDLPVRPVIAPDRDHAPTGDDGRQEAYTGPGTLINSDFLDGKTIEAARREVIDRLEEMGWGKGTIVYRLRNWGLSRQRYWGCPIPVIHCPSCGLVPVPKAQLPVRLPDVPAAIFAEPGNPLDKDVCAEWREVACPECGTAAQRETDTMDTFVDSSWYFARFASQPDDRPVAPEEAAAWLPVDHYIGGIEHAILHLLYARYFARNMKDLGYLDTDEPFRNLFTQGMVTHETYRDVDGGWVAPEDVDKQGDMARHRKTGEPITIGSIEKMSKSKKNVVDPMGMADSYGADATKFFVLSDSPPERDVEWTESGVEGAARFAGRVYDLASRYEGVLLRATEQPSAGEAPLRRAVHSAIVGVSDDIDHFRFNKAIARLYELLGALKSLTAASPENLATAAEALSVFSRLLAPFMPHLAEECWSLIGGEGLVALAPWPEADRGLLVDDQQTLMVQVNGKKRGELTVPLDAEKSTIETAALSMPEVEKFTAGKTVRKIIVVPKKIVNVVVG</sequence>
<evidence type="ECO:0000259" key="14">
    <source>
        <dbReference type="Pfam" id="PF13603"/>
    </source>
</evidence>
<reference evidence="15 16" key="2">
    <citation type="journal article" date="2011" name="J. Bacteriol.">
        <title>Complete genome sequence of strain HTCC2503T of Parvularcula bermudensis, the type species of the order "Parvularculales" in the class Alphaproteobacteria.</title>
        <authorList>
            <person name="Oh H.M."/>
            <person name="Kang I."/>
            <person name="Vergin K.L."/>
            <person name="Kang D."/>
            <person name="Rhee K.H."/>
            <person name="Giovannoni S.J."/>
            <person name="Cho J.C."/>
        </authorList>
    </citation>
    <scope>NUCLEOTIDE SEQUENCE [LARGE SCALE GENOMIC DNA]</scope>
    <source>
        <strain evidence="16">ATCC BAA-594 / HTCC2503 / KCTC 12087</strain>
    </source>
</reference>
<feature type="binding site" evidence="9">
    <location>
        <position position="630"/>
    </location>
    <ligand>
        <name>ATP</name>
        <dbReference type="ChEBI" id="CHEBI:30616"/>
    </ligand>
</feature>
<dbReference type="SUPFAM" id="SSF50677">
    <property type="entry name" value="ValRS/IleRS/LeuRS editing domain"/>
    <property type="match status" value="1"/>
</dbReference>
<keyword evidence="5 9" id="KW-0067">ATP-binding</keyword>
<dbReference type="GO" id="GO:0004823">
    <property type="term" value="F:leucine-tRNA ligase activity"/>
    <property type="evidence" value="ECO:0007669"/>
    <property type="project" value="UniProtKB-UniRule"/>
</dbReference>
<evidence type="ECO:0000256" key="1">
    <source>
        <dbReference type="ARBA" id="ARBA00005594"/>
    </source>
</evidence>
<dbReference type="HAMAP" id="MF_00049_B">
    <property type="entry name" value="Leu_tRNA_synth_B"/>
    <property type="match status" value="1"/>
</dbReference>
<evidence type="ECO:0000259" key="13">
    <source>
        <dbReference type="Pfam" id="PF09334"/>
    </source>
</evidence>
<evidence type="ECO:0000256" key="8">
    <source>
        <dbReference type="ARBA" id="ARBA00047469"/>
    </source>
</evidence>
<evidence type="ECO:0000313" key="15">
    <source>
        <dbReference type="EMBL" id="ADM09015.1"/>
    </source>
</evidence>
<dbReference type="PROSITE" id="PS00178">
    <property type="entry name" value="AA_TRNA_LIGASE_I"/>
    <property type="match status" value="1"/>
</dbReference>
<keyword evidence="16" id="KW-1185">Reference proteome</keyword>
<evidence type="ECO:0000256" key="2">
    <source>
        <dbReference type="ARBA" id="ARBA00022490"/>
    </source>
</evidence>
<evidence type="ECO:0000256" key="10">
    <source>
        <dbReference type="RuleBase" id="RU363035"/>
    </source>
</evidence>
<keyword evidence="4 9" id="KW-0547">Nucleotide-binding</keyword>
<evidence type="ECO:0000256" key="6">
    <source>
        <dbReference type="ARBA" id="ARBA00022917"/>
    </source>
</evidence>
<dbReference type="Pfam" id="PF00133">
    <property type="entry name" value="tRNA-synt_1"/>
    <property type="match status" value="1"/>
</dbReference>
<dbReference type="Gene3D" id="3.40.50.620">
    <property type="entry name" value="HUPs"/>
    <property type="match status" value="2"/>
</dbReference>
<comment type="catalytic activity">
    <reaction evidence="8 9">
        <text>tRNA(Leu) + L-leucine + ATP = L-leucyl-tRNA(Leu) + AMP + diphosphate</text>
        <dbReference type="Rhea" id="RHEA:11688"/>
        <dbReference type="Rhea" id="RHEA-COMP:9613"/>
        <dbReference type="Rhea" id="RHEA-COMP:9622"/>
        <dbReference type="ChEBI" id="CHEBI:30616"/>
        <dbReference type="ChEBI" id="CHEBI:33019"/>
        <dbReference type="ChEBI" id="CHEBI:57427"/>
        <dbReference type="ChEBI" id="CHEBI:78442"/>
        <dbReference type="ChEBI" id="CHEBI:78494"/>
        <dbReference type="ChEBI" id="CHEBI:456215"/>
        <dbReference type="EC" id="6.1.1.4"/>
    </reaction>
</comment>
<evidence type="ECO:0000259" key="11">
    <source>
        <dbReference type="Pfam" id="PF00133"/>
    </source>
</evidence>
<dbReference type="SUPFAM" id="SSF52374">
    <property type="entry name" value="Nucleotidylyl transferase"/>
    <property type="match status" value="1"/>
</dbReference>
<feature type="domain" description="Aminoacyl-tRNA synthetase class Ia" evidence="11">
    <location>
        <begin position="626"/>
        <end position="666"/>
    </location>
</feature>
<dbReference type="SUPFAM" id="SSF47323">
    <property type="entry name" value="Anticodon-binding domain of a subclass of class I aminoacyl-tRNA synthetases"/>
    <property type="match status" value="1"/>
</dbReference>
<dbReference type="GO" id="GO:0002161">
    <property type="term" value="F:aminoacyl-tRNA deacylase activity"/>
    <property type="evidence" value="ECO:0007669"/>
    <property type="project" value="InterPro"/>
</dbReference>
<dbReference type="PRINTS" id="PR00985">
    <property type="entry name" value="TRNASYNTHLEU"/>
</dbReference>
<dbReference type="RefSeq" id="WP_013299989.1">
    <property type="nucleotide sequence ID" value="NC_014414.1"/>
</dbReference>
<dbReference type="Pfam" id="PF13603">
    <property type="entry name" value="tRNA-synt_1_2"/>
    <property type="match status" value="1"/>
</dbReference>
<dbReference type="EC" id="6.1.1.4" evidence="9"/>
<feature type="domain" description="Methionyl/Leucyl tRNA synthetase" evidence="13">
    <location>
        <begin position="39"/>
        <end position="170"/>
    </location>
</feature>
<keyword evidence="2 9" id="KW-0963">Cytoplasm</keyword>
<dbReference type="Gene3D" id="3.90.740.10">
    <property type="entry name" value="Valyl/Leucyl/Isoleucyl-tRNA synthetase, editing domain"/>
    <property type="match status" value="1"/>
</dbReference>
<evidence type="ECO:0000256" key="9">
    <source>
        <dbReference type="HAMAP-Rule" id="MF_00049"/>
    </source>
</evidence>
<dbReference type="InterPro" id="IPR013155">
    <property type="entry name" value="M/V/L/I-tRNA-synth_anticd-bd"/>
</dbReference>
<dbReference type="InterPro" id="IPR002302">
    <property type="entry name" value="Leu-tRNA-ligase"/>
</dbReference>
<dbReference type="EMBL" id="CP002156">
    <property type="protein sequence ID" value="ADM09015.1"/>
    <property type="molecule type" value="Genomic_DNA"/>
</dbReference>
<feature type="domain" description="Methionyl/Valyl/Leucyl/Isoleucyl-tRNA synthetase anticodon-binding" evidence="12">
    <location>
        <begin position="708"/>
        <end position="828"/>
    </location>
</feature>
<dbReference type="Gene3D" id="3.10.20.590">
    <property type="match status" value="1"/>
</dbReference>
<dbReference type="InterPro" id="IPR009080">
    <property type="entry name" value="tRNAsynth_Ia_anticodon-bd"/>
</dbReference>
<feature type="domain" description="Leucyl-tRNA synthetase editing" evidence="14">
    <location>
        <begin position="222"/>
        <end position="415"/>
    </location>
</feature>
<protein>
    <recommendedName>
        <fullName evidence="9">Leucine--tRNA ligase</fullName>
        <ecNumber evidence="9">6.1.1.4</ecNumber>
    </recommendedName>
    <alternativeName>
        <fullName evidence="9">Leucyl-tRNA synthetase</fullName>
        <shortName evidence="9">LeuRS</shortName>
    </alternativeName>
</protein>
<dbReference type="eggNOG" id="COG0495">
    <property type="taxonomic scope" value="Bacteria"/>
</dbReference>